<dbReference type="GO" id="GO:0009506">
    <property type="term" value="C:plasmodesma"/>
    <property type="evidence" value="ECO:0007669"/>
    <property type="project" value="TreeGrafter"/>
</dbReference>
<organism evidence="2 3">
    <name type="scientific">Thalictrum thalictroides</name>
    <name type="common">Rue-anemone</name>
    <name type="synonym">Anemone thalictroides</name>
    <dbReference type="NCBI Taxonomy" id="46969"/>
    <lineage>
        <taxon>Eukaryota</taxon>
        <taxon>Viridiplantae</taxon>
        <taxon>Streptophyta</taxon>
        <taxon>Embryophyta</taxon>
        <taxon>Tracheophyta</taxon>
        <taxon>Spermatophyta</taxon>
        <taxon>Magnoliopsida</taxon>
        <taxon>Ranunculales</taxon>
        <taxon>Ranunculaceae</taxon>
        <taxon>Thalictroideae</taxon>
        <taxon>Thalictrum</taxon>
    </lineage>
</organism>
<gene>
    <name evidence="2" type="ORF">FRX31_002641</name>
</gene>
<keyword evidence="3" id="KW-1185">Reference proteome</keyword>
<dbReference type="PANTHER" id="PTHR33322:SF3">
    <property type="entry name" value="BAG FAMILY MOLECULAR CHAPERONE REGULATOR 7"/>
    <property type="match status" value="1"/>
</dbReference>
<dbReference type="EMBL" id="JABWDY010000984">
    <property type="protein sequence ID" value="KAF5207775.1"/>
    <property type="molecule type" value="Genomic_DNA"/>
</dbReference>
<dbReference type="GO" id="GO:0006457">
    <property type="term" value="P:protein folding"/>
    <property type="evidence" value="ECO:0007669"/>
    <property type="project" value="TreeGrafter"/>
</dbReference>
<evidence type="ECO:0000313" key="2">
    <source>
        <dbReference type="EMBL" id="KAF5207775.1"/>
    </source>
</evidence>
<accession>A0A7J6XFS8</accession>
<name>A0A7J6XFS8_THATH</name>
<keyword evidence="1" id="KW-0143">Chaperone</keyword>
<evidence type="ECO:0000313" key="3">
    <source>
        <dbReference type="Proteomes" id="UP000554482"/>
    </source>
</evidence>
<protein>
    <submittedName>
        <fullName evidence="2">Bag family molecular chaperone regulator</fullName>
    </submittedName>
</protein>
<proteinExistence type="predicted"/>
<dbReference type="AlphaFoldDB" id="A0A7J6XFS8"/>
<comment type="caution">
    <text evidence="2">The sequence shown here is derived from an EMBL/GenBank/DDBJ whole genome shotgun (WGS) entry which is preliminary data.</text>
</comment>
<sequence>MSGFGRFEIYDELSSSPLFIRETSIFKPKCLTFPSFTQEIELGFALDLLTPNPFDFTPSCLIPQTPFDTIADLIQIKKTQKLDTNLKLKSLCDRVSALELGFEKMVMAKKCKKDEDRKYSWIAEINSTEKDGINKKYEWTTEIKGGKKEEKSYKYVAEFKGKGKDSALDRKYIFKASTSPAAKKDEGLIKKKKKDEKALGIKRIVEIEEEPVKDQGAVILKQAFAKRIRAGNNGKGKKKELSPQDAAKMIQMNFRAYLIRRSQVLRALRELAVAKARLKEIRALFNNFSYRHRIARDAEERQKFSEKIIVLLLTVDRIEVSR</sequence>
<reference evidence="2 3" key="1">
    <citation type="submission" date="2020-06" db="EMBL/GenBank/DDBJ databases">
        <title>Transcriptomic and genomic resources for Thalictrum thalictroides and T. hernandezii: Facilitating candidate gene discovery in an emerging model plant lineage.</title>
        <authorList>
            <person name="Arias T."/>
            <person name="Riano-Pachon D.M."/>
            <person name="Di Stilio V.S."/>
        </authorList>
    </citation>
    <scope>NUCLEOTIDE SEQUENCE [LARGE SCALE GENOMIC DNA]</scope>
    <source>
        <strain evidence="3">cv. WT478/WT964</strain>
        <tissue evidence="2">Leaves</tissue>
    </source>
</reference>
<dbReference type="PANTHER" id="PTHR33322">
    <property type="entry name" value="BAG DOMAIN CONTAINING PROTEIN, EXPRESSED"/>
    <property type="match status" value="1"/>
</dbReference>
<dbReference type="OrthoDB" id="747353at2759"/>
<dbReference type="Proteomes" id="UP000554482">
    <property type="component" value="Unassembled WGS sequence"/>
</dbReference>
<dbReference type="InterPro" id="IPR040400">
    <property type="entry name" value="BAG5/6/7/8"/>
</dbReference>
<evidence type="ECO:0000256" key="1">
    <source>
        <dbReference type="ARBA" id="ARBA00023186"/>
    </source>
</evidence>